<dbReference type="EMBL" id="CAMXCT030001602">
    <property type="protein sequence ID" value="CAL4778848.1"/>
    <property type="molecule type" value="Genomic_DNA"/>
</dbReference>
<name>A0A9P1FX97_9DINO</name>
<organism evidence="2">
    <name type="scientific">Cladocopium goreaui</name>
    <dbReference type="NCBI Taxonomy" id="2562237"/>
    <lineage>
        <taxon>Eukaryota</taxon>
        <taxon>Sar</taxon>
        <taxon>Alveolata</taxon>
        <taxon>Dinophyceae</taxon>
        <taxon>Suessiales</taxon>
        <taxon>Symbiodiniaceae</taxon>
        <taxon>Cladocopium</taxon>
    </lineage>
</organism>
<evidence type="ECO:0000313" key="2">
    <source>
        <dbReference type="EMBL" id="CAI3991536.1"/>
    </source>
</evidence>
<sequence>MWHEWTPGVESVQDLVLQNVALVTQKVKFKLPPTKEFDMPYPEPFKLAPGMKKVIPISFRPSKYVPHVDRVQIVTKGGSFFVIVKAVVKDVALSLPHFLDFGLCPTMERQVRCVVEFEPKTASVFDGLIACEVASAAANAIVDDDGDDSSARAPEVKPYALQCTGVGKMPHLCVPGGQMPLVEFGAVSPGKRVPQTLELLNTTPVRAVFRVRAVHDSSETAPLPPAAFWVSPESGVVEPNCSFTMTFYFQSHTVKEHACQRFQISTPGGTPLVVTCKAFCQPIGVVMSMNFGEVPSGRVFSRTWPS</sequence>
<dbReference type="PANTHER" id="PTHR46127:SF1">
    <property type="entry name" value="CILIA- AND FLAGELLA-ASSOCIATED PROTEIN 65"/>
    <property type="match status" value="1"/>
</dbReference>
<dbReference type="EMBL" id="CAMXCT020001602">
    <property type="protein sequence ID" value="CAL1144911.1"/>
    <property type="molecule type" value="Genomic_DNA"/>
</dbReference>
<reference evidence="2" key="1">
    <citation type="submission" date="2022-10" db="EMBL/GenBank/DDBJ databases">
        <authorList>
            <person name="Chen Y."/>
            <person name="Dougan E. K."/>
            <person name="Chan C."/>
            <person name="Rhodes N."/>
            <person name="Thang M."/>
        </authorList>
    </citation>
    <scope>NUCLEOTIDE SEQUENCE</scope>
</reference>
<keyword evidence="4" id="KW-0969">Cilium</keyword>
<comment type="caution">
    <text evidence="2">The sequence shown here is derived from an EMBL/GenBank/DDBJ whole genome shotgun (WGS) entry which is preliminary data.</text>
</comment>
<dbReference type="AlphaFoldDB" id="A0A9P1FX97"/>
<dbReference type="InterPro" id="IPR052614">
    <property type="entry name" value="CFAP65"/>
</dbReference>
<keyword evidence="5" id="KW-1185">Reference proteome</keyword>
<protein>
    <submittedName>
        <fullName evidence="4">Cilia- and flagella-associated protein 65</fullName>
    </submittedName>
</protein>
<dbReference type="PROSITE" id="PS50202">
    <property type="entry name" value="MSP"/>
    <property type="match status" value="1"/>
</dbReference>
<keyword evidence="4" id="KW-0966">Cell projection</keyword>
<evidence type="ECO:0000313" key="4">
    <source>
        <dbReference type="EMBL" id="CAL4778848.1"/>
    </source>
</evidence>
<dbReference type="Proteomes" id="UP001152797">
    <property type="component" value="Unassembled WGS sequence"/>
</dbReference>
<keyword evidence="4" id="KW-0282">Flagellum</keyword>
<accession>A0A9P1FX97</accession>
<dbReference type="InterPro" id="IPR013783">
    <property type="entry name" value="Ig-like_fold"/>
</dbReference>
<reference evidence="3" key="2">
    <citation type="submission" date="2024-04" db="EMBL/GenBank/DDBJ databases">
        <authorList>
            <person name="Chen Y."/>
            <person name="Shah S."/>
            <person name="Dougan E. K."/>
            <person name="Thang M."/>
            <person name="Chan C."/>
        </authorList>
    </citation>
    <scope>NUCLEOTIDE SEQUENCE [LARGE SCALE GENOMIC DNA]</scope>
</reference>
<evidence type="ECO:0000259" key="1">
    <source>
        <dbReference type="PROSITE" id="PS50202"/>
    </source>
</evidence>
<proteinExistence type="predicted"/>
<dbReference type="InterPro" id="IPR008962">
    <property type="entry name" value="PapD-like_sf"/>
</dbReference>
<gene>
    <name evidence="2" type="ORF">C1SCF055_LOCUS18435</name>
</gene>
<evidence type="ECO:0000313" key="3">
    <source>
        <dbReference type="EMBL" id="CAL1144911.1"/>
    </source>
</evidence>
<dbReference type="SUPFAM" id="SSF49354">
    <property type="entry name" value="PapD-like"/>
    <property type="match status" value="1"/>
</dbReference>
<dbReference type="Pfam" id="PF14874">
    <property type="entry name" value="PapD-like"/>
    <property type="match status" value="1"/>
</dbReference>
<evidence type="ECO:0000313" key="5">
    <source>
        <dbReference type="Proteomes" id="UP001152797"/>
    </source>
</evidence>
<dbReference type="InterPro" id="IPR000535">
    <property type="entry name" value="MSP_dom"/>
</dbReference>
<dbReference type="Gene3D" id="2.60.40.10">
    <property type="entry name" value="Immunoglobulins"/>
    <property type="match status" value="1"/>
</dbReference>
<dbReference type="PANTHER" id="PTHR46127">
    <property type="entry name" value="CILIA- AND FLAGELLA-ASSOCIATED PROTEIN 65"/>
    <property type="match status" value="1"/>
</dbReference>
<dbReference type="OrthoDB" id="415597at2759"/>
<feature type="domain" description="MSP" evidence="1">
    <location>
        <begin position="165"/>
        <end position="306"/>
    </location>
</feature>
<dbReference type="EMBL" id="CAMXCT010001602">
    <property type="protein sequence ID" value="CAI3991536.1"/>
    <property type="molecule type" value="Genomic_DNA"/>
</dbReference>